<sequence>MNGLKVGDNLSMEKRRELKKLVGCFSSIFSDRPFVNSGGALHRDDIFNTCTTMPVSNILCKRQTILRQDRADGLFGNHQKEQLFLLVPGRCGKEQRRLYSHMH</sequence>
<reference evidence="1 2" key="1">
    <citation type="journal article" date="2021" name="Elife">
        <title>Chloroplast acquisition without the gene transfer in kleptoplastic sea slugs, Plakobranchus ocellatus.</title>
        <authorList>
            <person name="Maeda T."/>
            <person name="Takahashi S."/>
            <person name="Yoshida T."/>
            <person name="Shimamura S."/>
            <person name="Takaki Y."/>
            <person name="Nagai Y."/>
            <person name="Toyoda A."/>
            <person name="Suzuki Y."/>
            <person name="Arimoto A."/>
            <person name="Ishii H."/>
            <person name="Satoh N."/>
            <person name="Nishiyama T."/>
            <person name="Hasebe M."/>
            <person name="Maruyama T."/>
            <person name="Minagawa J."/>
            <person name="Obokata J."/>
            <person name="Shigenobu S."/>
        </authorList>
    </citation>
    <scope>NUCLEOTIDE SEQUENCE [LARGE SCALE GENOMIC DNA]</scope>
</reference>
<proteinExistence type="predicted"/>
<accession>A0AAV3ZHF6</accession>
<dbReference type="AlphaFoldDB" id="A0AAV3ZHF6"/>
<protein>
    <submittedName>
        <fullName evidence="1">Uncharacterized protein</fullName>
    </submittedName>
</protein>
<organism evidence="1 2">
    <name type="scientific">Plakobranchus ocellatus</name>
    <dbReference type="NCBI Taxonomy" id="259542"/>
    <lineage>
        <taxon>Eukaryota</taxon>
        <taxon>Metazoa</taxon>
        <taxon>Spiralia</taxon>
        <taxon>Lophotrochozoa</taxon>
        <taxon>Mollusca</taxon>
        <taxon>Gastropoda</taxon>
        <taxon>Heterobranchia</taxon>
        <taxon>Euthyneura</taxon>
        <taxon>Panpulmonata</taxon>
        <taxon>Sacoglossa</taxon>
        <taxon>Placobranchoidea</taxon>
        <taxon>Plakobranchidae</taxon>
        <taxon>Plakobranchus</taxon>
    </lineage>
</organism>
<dbReference type="Proteomes" id="UP000735302">
    <property type="component" value="Unassembled WGS sequence"/>
</dbReference>
<evidence type="ECO:0000313" key="1">
    <source>
        <dbReference type="EMBL" id="GFN94075.1"/>
    </source>
</evidence>
<gene>
    <name evidence="1" type="ORF">PoB_002058100</name>
</gene>
<evidence type="ECO:0000313" key="2">
    <source>
        <dbReference type="Proteomes" id="UP000735302"/>
    </source>
</evidence>
<keyword evidence="2" id="KW-1185">Reference proteome</keyword>
<name>A0AAV3ZHF6_9GAST</name>
<comment type="caution">
    <text evidence="1">The sequence shown here is derived from an EMBL/GenBank/DDBJ whole genome shotgun (WGS) entry which is preliminary data.</text>
</comment>
<dbReference type="EMBL" id="BLXT01002413">
    <property type="protein sequence ID" value="GFN94075.1"/>
    <property type="molecule type" value="Genomic_DNA"/>
</dbReference>